<protein>
    <recommendedName>
        <fullName evidence="6">Arginine deiminase</fullName>
        <shortName evidence="6">ADI</shortName>
        <ecNumber evidence="6">3.5.3.6</ecNumber>
    </recommendedName>
    <alternativeName>
        <fullName evidence="6">Arginine dihydrolase</fullName>
        <shortName evidence="6">AD</shortName>
    </alternativeName>
</protein>
<organism evidence="7 8">
    <name type="scientific">Caldanaerobacter subterraneus subsp. tengcongensis (strain DSM 15242 / JCM 11007 / NBRC 100824 / MB4)</name>
    <name type="common">Thermoanaerobacter tengcongensis</name>
    <dbReference type="NCBI Taxonomy" id="273068"/>
    <lineage>
        <taxon>Bacteria</taxon>
        <taxon>Bacillati</taxon>
        <taxon>Bacillota</taxon>
        <taxon>Clostridia</taxon>
        <taxon>Thermoanaerobacterales</taxon>
        <taxon>Thermoanaerobacteraceae</taxon>
        <taxon>Caldanaerobacter</taxon>
    </lineage>
</organism>
<evidence type="ECO:0000256" key="5">
    <source>
        <dbReference type="ARBA" id="ARBA00049429"/>
    </source>
</evidence>
<evidence type="ECO:0000313" key="8">
    <source>
        <dbReference type="Proteomes" id="UP000000555"/>
    </source>
</evidence>
<comment type="catalytic activity">
    <reaction evidence="5 6">
        <text>L-arginine + H2O = L-citrulline + NH4(+)</text>
        <dbReference type="Rhea" id="RHEA:19597"/>
        <dbReference type="ChEBI" id="CHEBI:15377"/>
        <dbReference type="ChEBI" id="CHEBI:28938"/>
        <dbReference type="ChEBI" id="CHEBI:32682"/>
        <dbReference type="ChEBI" id="CHEBI:57743"/>
        <dbReference type="EC" id="3.5.3.6"/>
    </reaction>
</comment>
<dbReference type="NCBIfam" id="NF002381">
    <property type="entry name" value="PRK01388.1"/>
    <property type="match status" value="1"/>
</dbReference>
<dbReference type="SUPFAM" id="SSF55909">
    <property type="entry name" value="Pentein"/>
    <property type="match status" value="1"/>
</dbReference>
<dbReference type="UniPathway" id="UPA00254">
    <property type="reaction ID" value="UER00364"/>
</dbReference>
<comment type="subcellular location">
    <subcellularLocation>
        <location evidence="6">Cytoplasm</location>
    </subcellularLocation>
</comment>
<reference evidence="7 8" key="1">
    <citation type="journal article" date="2002" name="Genome Res.">
        <title>A complete sequence of the T. tengcongensis genome.</title>
        <authorList>
            <person name="Bao Q."/>
            <person name="Tian Y."/>
            <person name="Li W."/>
            <person name="Xu Z."/>
            <person name="Xuan Z."/>
            <person name="Hu S."/>
            <person name="Dong W."/>
            <person name="Yang J."/>
            <person name="Chen Y."/>
            <person name="Xue Y."/>
            <person name="Xu Y."/>
            <person name="Lai X."/>
            <person name="Huang L."/>
            <person name="Dong X."/>
            <person name="Ma Y."/>
            <person name="Ling L."/>
            <person name="Tan H."/>
            <person name="Chen R."/>
            <person name="Wang J."/>
            <person name="Yu J."/>
            <person name="Yang H."/>
        </authorList>
    </citation>
    <scope>NUCLEOTIDE SEQUENCE [LARGE SCALE GENOMIC DNA]</scope>
    <source>
        <strain evidence="8">DSM 15242 / JCM 11007 / NBRC 100824 / MB4</strain>
    </source>
</reference>
<comment type="pathway">
    <text evidence="1 6">Amino-acid degradation; L-arginine degradation via ADI pathway; carbamoyl phosphate from L-arginine: step 1/2.</text>
</comment>
<dbReference type="GO" id="GO:0019546">
    <property type="term" value="P:L-arginine deiminase pathway"/>
    <property type="evidence" value="ECO:0007669"/>
    <property type="project" value="TreeGrafter"/>
</dbReference>
<evidence type="ECO:0000313" key="7">
    <source>
        <dbReference type="EMBL" id="AAM23406.1"/>
    </source>
</evidence>
<dbReference type="GO" id="GO:0005737">
    <property type="term" value="C:cytoplasm"/>
    <property type="evidence" value="ECO:0007669"/>
    <property type="project" value="UniProtKB-SubCell"/>
</dbReference>
<dbReference type="InterPro" id="IPR003876">
    <property type="entry name" value="Arg_deiminase"/>
</dbReference>
<dbReference type="AlphaFoldDB" id="Q8RDD8"/>
<feature type="active site" description="Amidino-cysteine intermediate" evidence="6">
    <location>
        <position position="460"/>
    </location>
</feature>
<evidence type="ECO:0000256" key="2">
    <source>
        <dbReference type="ARBA" id="ARBA00010206"/>
    </source>
</evidence>
<evidence type="ECO:0000256" key="3">
    <source>
        <dbReference type="ARBA" id="ARBA00022503"/>
    </source>
</evidence>
<dbReference type="STRING" id="273068.TTE0103"/>
<keyword evidence="4 6" id="KW-0378">Hydrolase</keyword>
<name>Q8RDD8_CALS4</name>
<dbReference type="Proteomes" id="UP000000555">
    <property type="component" value="Chromosome"/>
</dbReference>
<dbReference type="Pfam" id="PF02274">
    <property type="entry name" value="ADI"/>
    <property type="match status" value="1"/>
</dbReference>
<dbReference type="Gene3D" id="3.75.10.10">
    <property type="entry name" value="L-arginine/glycine Amidinotransferase, Chain A"/>
    <property type="match status" value="1"/>
</dbReference>
<dbReference type="PANTHER" id="PTHR47271">
    <property type="entry name" value="ARGININE DEIMINASE"/>
    <property type="match status" value="1"/>
</dbReference>
<dbReference type="GO" id="GO:0016990">
    <property type="term" value="F:arginine deiminase activity"/>
    <property type="evidence" value="ECO:0007669"/>
    <property type="project" value="UniProtKB-UniRule"/>
</dbReference>
<comment type="similarity">
    <text evidence="2 6">Belongs to the arginine deiminase family.</text>
</comment>
<keyword evidence="3 6" id="KW-0056">Arginine metabolism</keyword>
<gene>
    <name evidence="7" type="primary">ArcA</name>
    <name evidence="6" type="synonym">arcA</name>
    <name evidence="7" type="ordered locus">TTE0103</name>
</gene>
<keyword evidence="6" id="KW-0963">Cytoplasm</keyword>
<evidence type="ECO:0000256" key="1">
    <source>
        <dbReference type="ARBA" id="ARBA00005213"/>
    </source>
</evidence>
<accession>Q8RDD8</accession>
<dbReference type="HAMAP" id="MF_00242">
    <property type="entry name" value="Arg_deiminase"/>
    <property type="match status" value="1"/>
</dbReference>
<sequence length="468" mass="53424">MAIFFMFNSSNLSPSFNTFLTSSIFYLSTCLFSTKTSSSVLKITSLNSILYKEFIRGRMKNLIKTGIVPRITSEINPLKAVILHRPGRELERLTPQNLSELLFDDIPWVRKIQEEHDEFVKVLKENGVEVLYIERLLSEILQDEEVKEEFIEDLLQLNGITSPKILDFLFGLLREKPVDELVEISISGLSLYEAKVKRSLMGLAEHIYEEDYYYIKPLPNLYFTRDPAAVIDRGLMISSMKAAARKPETLIFKYLYNYHPLFKDNEVPLFYDNTYPHSIEGGDILVLNEKVIAVGCSERTSPQAIEQLAHNLFEKGSSVEKILVVQIPAKRSYMHLDTVFTMVDTNRFVFYPGIKNELKIFSLIKEEKGFSIHREKDLQTALKNALNLYTIDIIPTGGLNAITSAREQWNDSTNTLAIAPGIIVTYSRNEISNKILEKEGIKVIPIEGSELSRGRGGPRCMTMPLMRD</sequence>
<dbReference type="EC" id="3.5.3.6" evidence="6"/>
<dbReference type="Gene3D" id="1.10.3930.10">
    <property type="entry name" value="Arginine deiminase"/>
    <property type="match status" value="1"/>
</dbReference>
<dbReference type="PANTHER" id="PTHR47271:SF2">
    <property type="entry name" value="ARGININE DEIMINASE"/>
    <property type="match status" value="1"/>
</dbReference>
<dbReference type="HOGENOM" id="CLU_052662_0_1_9"/>
<dbReference type="eggNOG" id="COG2235">
    <property type="taxonomic scope" value="Bacteria"/>
</dbReference>
<proteinExistence type="inferred from homology"/>
<evidence type="ECO:0000256" key="6">
    <source>
        <dbReference type="HAMAP-Rule" id="MF_00242"/>
    </source>
</evidence>
<evidence type="ECO:0000256" key="4">
    <source>
        <dbReference type="ARBA" id="ARBA00022801"/>
    </source>
</evidence>
<dbReference type="KEGG" id="tte:TTE0103"/>
<dbReference type="EMBL" id="AE008691">
    <property type="protein sequence ID" value="AAM23406.1"/>
    <property type="molecule type" value="Genomic_DNA"/>
</dbReference>
<keyword evidence="8" id="KW-1185">Reference proteome</keyword>
<dbReference type="PRINTS" id="PR01466">
    <property type="entry name" value="ARGDEIMINASE"/>
</dbReference>